<evidence type="ECO:0000256" key="1">
    <source>
        <dbReference type="ARBA" id="ARBA00009686"/>
    </source>
</evidence>
<feature type="domain" description="Phosducin" evidence="3">
    <location>
        <begin position="145"/>
        <end position="280"/>
    </location>
</feature>
<dbReference type="Proteomes" id="UP001642501">
    <property type="component" value="Unassembled WGS sequence"/>
</dbReference>
<evidence type="ECO:0000313" key="4">
    <source>
        <dbReference type="EMBL" id="CAK7274644.1"/>
    </source>
</evidence>
<dbReference type="Gene3D" id="3.40.30.10">
    <property type="entry name" value="Glutaredoxin"/>
    <property type="match status" value="1"/>
</dbReference>
<keyword evidence="5" id="KW-1185">Reference proteome</keyword>
<feature type="compositionally biased region" description="Acidic residues" evidence="2">
    <location>
        <begin position="140"/>
        <end position="151"/>
    </location>
</feature>
<feature type="region of interest" description="Disordered" evidence="2">
    <location>
        <begin position="1"/>
        <end position="69"/>
    </location>
</feature>
<protein>
    <recommendedName>
        <fullName evidence="3">Phosducin domain-containing protein</fullName>
    </recommendedName>
</protein>
<dbReference type="InterPro" id="IPR036249">
    <property type="entry name" value="Thioredoxin-like_sf"/>
</dbReference>
<evidence type="ECO:0000259" key="3">
    <source>
        <dbReference type="Pfam" id="PF02114"/>
    </source>
</evidence>
<feature type="compositionally biased region" description="Basic and acidic residues" evidence="2">
    <location>
        <begin position="22"/>
        <end position="40"/>
    </location>
</feature>
<dbReference type="PANTHER" id="PTHR46052:SF1">
    <property type="entry name" value="PHOSDUCIN-LIKE PROTEIN"/>
    <property type="match status" value="1"/>
</dbReference>
<dbReference type="Pfam" id="PF02114">
    <property type="entry name" value="Phosducin"/>
    <property type="match status" value="1"/>
</dbReference>
<dbReference type="InterPro" id="IPR001200">
    <property type="entry name" value="Phosducin"/>
</dbReference>
<dbReference type="InterPro" id="IPR024253">
    <property type="entry name" value="Phosducin_thioredoxin-like_dom"/>
</dbReference>
<feature type="region of interest" description="Disordered" evidence="2">
    <location>
        <begin position="124"/>
        <end position="152"/>
    </location>
</feature>
<feature type="compositionally biased region" description="Polar residues" evidence="2">
    <location>
        <begin position="1"/>
        <end position="20"/>
    </location>
</feature>
<comment type="similarity">
    <text evidence="1">Belongs to the phosducin family.</text>
</comment>
<dbReference type="SUPFAM" id="SSF52833">
    <property type="entry name" value="Thioredoxin-like"/>
    <property type="match status" value="1"/>
</dbReference>
<dbReference type="PANTHER" id="PTHR46052">
    <property type="entry name" value="PHOSDUCIN-LIKE PROTEIN"/>
    <property type="match status" value="1"/>
</dbReference>
<sequence>MSQTEAQTEFQQLVDRNNQGPDGHRHIHPEDRLDHQREASLDDLDEEEQYRAQQIDADMRMPSGSHSANGVDAHGYKLPPASFDSGRATGVKGVIADARNYEHARKTSLMNRVRTVRHSVFGLGQVSNGSRLPDKKSEPSSEEEDDEDEESFLAQWRESRRRELEDDARPGASLHTRRTSPSVRIYGRFDTVDALGYLDAIEKVGRETVVLVFVYDDECPVSAAVEAALRPLVADHPAIHFVKVHYDDIEFDNAAVPAILAYRNQGDLFANLTGLIEMLPDNDDNVLSCENLQRLLRSRNIL</sequence>
<proteinExistence type="inferred from homology"/>
<reference evidence="4 5" key="1">
    <citation type="submission" date="2024-01" db="EMBL/GenBank/DDBJ databases">
        <authorList>
            <person name="Allen C."/>
            <person name="Tagirdzhanova G."/>
        </authorList>
    </citation>
    <scope>NUCLEOTIDE SEQUENCE [LARGE SCALE GENOMIC DNA]</scope>
    <source>
        <strain evidence="4 5">CBS 573.63</strain>
    </source>
</reference>
<dbReference type="CDD" id="cd02987">
    <property type="entry name" value="Phd_like_Phd"/>
    <property type="match status" value="1"/>
</dbReference>
<accession>A0ABP0E255</accession>
<evidence type="ECO:0000256" key="2">
    <source>
        <dbReference type="SAM" id="MobiDB-lite"/>
    </source>
</evidence>
<gene>
    <name evidence="4" type="ORF">SEPCBS57363_006269</name>
</gene>
<dbReference type="EMBL" id="CAWUOM010000176">
    <property type="protein sequence ID" value="CAK7274644.1"/>
    <property type="molecule type" value="Genomic_DNA"/>
</dbReference>
<comment type="caution">
    <text evidence="4">The sequence shown here is derived from an EMBL/GenBank/DDBJ whole genome shotgun (WGS) entry which is preliminary data.</text>
</comment>
<dbReference type="InterPro" id="IPR051499">
    <property type="entry name" value="Phosducin-like_reg"/>
</dbReference>
<evidence type="ECO:0000313" key="5">
    <source>
        <dbReference type="Proteomes" id="UP001642501"/>
    </source>
</evidence>
<organism evidence="4 5">
    <name type="scientific">Sporothrix epigloea</name>
    <dbReference type="NCBI Taxonomy" id="1892477"/>
    <lineage>
        <taxon>Eukaryota</taxon>
        <taxon>Fungi</taxon>
        <taxon>Dikarya</taxon>
        <taxon>Ascomycota</taxon>
        <taxon>Pezizomycotina</taxon>
        <taxon>Sordariomycetes</taxon>
        <taxon>Sordariomycetidae</taxon>
        <taxon>Ophiostomatales</taxon>
        <taxon>Ophiostomataceae</taxon>
        <taxon>Sporothrix</taxon>
    </lineage>
</organism>
<name>A0ABP0E255_9PEZI</name>